<proteinExistence type="predicted"/>
<accession>A0A832M1J4</accession>
<dbReference type="GO" id="GO:0008168">
    <property type="term" value="F:methyltransferase activity"/>
    <property type="evidence" value="ECO:0007669"/>
    <property type="project" value="UniProtKB-KW"/>
</dbReference>
<gene>
    <name evidence="4" type="ORF">ENR47_03155</name>
</gene>
<dbReference type="PANTHER" id="PTHR43464:SF19">
    <property type="entry name" value="UBIQUINONE BIOSYNTHESIS O-METHYLTRANSFERASE, MITOCHONDRIAL"/>
    <property type="match status" value="1"/>
</dbReference>
<dbReference type="AlphaFoldDB" id="A0A832M1J4"/>
<comment type="caution">
    <text evidence="4">The sequence shown here is derived from an EMBL/GenBank/DDBJ whole genome shotgun (WGS) entry which is preliminary data.</text>
</comment>
<dbReference type="GO" id="GO:0032259">
    <property type="term" value="P:methylation"/>
    <property type="evidence" value="ECO:0007669"/>
    <property type="project" value="UniProtKB-KW"/>
</dbReference>
<evidence type="ECO:0000256" key="3">
    <source>
        <dbReference type="ARBA" id="ARBA00022691"/>
    </source>
</evidence>
<protein>
    <submittedName>
        <fullName evidence="4">Class I SAM-dependent methyltransferase</fullName>
    </submittedName>
</protein>
<keyword evidence="3" id="KW-0949">S-adenosyl-L-methionine</keyword>
<name>A0A832M1J4_9CYAN</name>
<keyword evidence="1 4" id="KW-0489">Methyltransferase</keyword>
<dbReference type="Pfam" id="PF13489">
    <property type="entry name" value="Methyltransf_23"/>
    <property type="match status" value="1"/>
</dbReference>
<evidence type="ECO:0000256" key="2">
    <source>
        <dbReference type="ARBA" id="ARBA00022679"/>
    </source>
</evidence>
<dbReference type="CDD" id="cd02440">
    <property type="entry name" value="AdoMet_MTases"/>
    <property type="match status" value="1"/>
</dbReference>
<dbReference type="Gene3D" id="3.40.50.150">
    <property type="entry name" value="Vaccinia Virus protein VP39"/>
    <property type="match status" value="1"/>
</dbReference>
<organism evidence="4">
    <name type="scientific">Oscillatoriales cyanobacterium SpSt-402</name>
    <dbReference type="NCBI Taxonomy" id="2282168"/>
    <lineage>
        <taxon>Bacteria</taxon>
        <taxon>Bacillati</taxon>
        <taxon>Cyanobacteriota</taxon>
        <taxon>Cyanophyceae</taxon>
        <taxon>Oscillatoriophycideae</taxon>
        <taxon>Oscillatoriales</taxon>
    </lineage>
</organism>
<dbReference type="PANTHER" id="PTHR43464">
    <property type="entry name" value="METHYLTRANSFERASE"/>
    <property type="match status" value="1"/>
</dbReference>
<dbReference type="EMBL" id="DSRD01000208">
    <property type="protein sequence ID" value="HGW93273.1"/>
    <property type="molecule type" value="Genomic_DNA"/>
</dbReference>
<evidence type="ECO:0000313" key="4">
    <source>
        <dbReference type="EMBL" id="HGW93273.1"/>
    </source>
</evidence>
<dbReference type="InterPro" id="IPR029063">
    <property type="entry name" value="SAM-dependent_MTases_sf"/>
</dbReference>
<keyword evidence="2 4" id="KW-0808">Transferase</keyword>
<sequence length="296" mass="33342">MSKPFRLSKAARYQNAALEYYLGLTNSPYLHYGCWEPLPASLDELTPAQLRIAQQTYADRLLSFIPADIHTILDVGCGIGGNAAYLLAQGFSVEGLAPDPFQQEQFLQRTQGNALFHLTRFEDFKGAKTYDLLLLSESSQYMAVPDIAQASARSLRPGGYLLIADMFRKNAEYRTGIFSNCLVASELEAALTQQGFQLVKVEDISTQIAPTIDICVYYFQTFGLTTLKYIAQLVSIAVPLLHKLGRQLFNRWVKASLNEAMQARSIFEQHLCYQIQLWHLPTEQLLTTKEPLSNDR</sequence>
<dbReference type="SUPFAM" id="SSF53335">
    <property type="entry name" value="S-adenosyl-L-methionine-dependent methyltransferases"/>
    <property type="match status" value="1"/>
</dbReference>
<reference evidence="4" key="1">
    <citation type="journal article" date="2020" name="mSystems">
        <title>Genome- and Community-Level Interaction Insights into Carbon Utilization and Element Cycling Functions of Hydrothermarchaeota in Hydrothermal Sediment.</title>
        <authorList>
            <person name="Zhou Z."/>
            <person name="Liu Y."/>
            <person name="Xu W."/>
            <person name="Pan J."/>
            <person name="Luo Z.H."/>
            <person name="Li M."/>
        </authorList>
    </citation>
    <scope>NUCLEOTIDE SEQUENCE [LARGE SCALE GENOMIC DNA]</scope>
    <source>
        <strain evidence="4">SpSt-402</strain>
    </source>
</reference>
<evidence type="ECO:0000256" key="1">
    <source>
        <dbReference type="ARBA" id="ARBA00022603"/>
    </source>
</evidence>